<dbReference type="InterPro" id="IPR045660">
    <property type="entry name" value="DUF6390"/>
</dbReference>
<reference evidence="1" key="1">
    <citation type="journal article" date="2019" name="Emerg. Microbes Infect.">
        <title>Comprehensive subspecies identification of 175 nontuberculous mycobacteria species based on 7547 genomic profiles.</title>
        <authorList>
            <person name="Matsumoto Y."/>
            <person name="Kinjo T."/>
            <person name="Motooka D."/>
            <person name="Nabeya D."/>
            <person name="Jung N."/>
            <person name="Uechi K."/>
            <person name="Horii T."/>
            <person name="Iida T."/>
            <person name="Fujita J."/>
            <person name="Nakamura S."/>
        </authorList>
    </citation>
    <scope>NUCLEOTIDE SEQUENCE [LARGE SCALE GENOMIC DNA]</scope>
    <source>
        <strain evidence="1">JCM 13671</strain>
    </source>
</reference>
<dbReference type="AlphaFoldDB" id="A0A7I7XYV4"/>
<evidence type="ECO:0000313" key="1">
    <source>
        <dbReference type="EMBL" id="BBZ34525.1"/>
    </source>
</evidence>
<dbReference type="OrthoDB" id="2111648at2"/>
<dbReference type="Pfam" id="PF19927">
    <property type="entry name" value="DUF6390"/>
    <property type="match status" value="1"/>
</dbReference>
<protein>
    <submittedName>
        <fullName evidence="1">Uncharacterized protein</fullName>
    </submittedName>
</protein>
<proteinExistence type="predicted"/>
<dbReference type="RefSeq" id="WP_085148056.1">
    <property type="nucleotide sequence ID" value="NZ_AP022612.1"/>
</dbReference>
<keyword evidence="2" id="KW-1185">Reference proteome</keyword>
<organism evidence="1 2">
    <name type="scientific">Mycolicibacterium confluentis</name>
    <dbReference type="NCBI Taxonomy" id="28047"/>
    <lineage>
        <taxon>Bacteria</taxon>
        <taxon>Bacillati</taxon>
        <taxon>Actinomycetota</taxon>
        <taxon>Actinomycetes</taxon>
        <taxon>Mycobacteriales</taxon>
        <taxon>Mycobacteriaceae</taxon>
        <taxon>Mycolicibacterium</taxon>
    </lineage>
</organism>
<reference evidence="1" key="2">
    <citation type="submission" date="2020-02" db="EMBL/GenBank/DDBJ databases">
        <authorList>
            <person name="Matsumoto Y."/>
            <person name="Motooka D."/>
            <person name="Nakamura S."/>
        </authorList>
    </citation>
    <scope>NUCLEOTIDE SEQUENCE</scope>
    <source>
        <strain evidence="1">JCM 13671</strain>
    </source>
</reference>
<dbReference type="EMBL" id="AP022612">
    <property type="protein sequence ID" value="BBZ34525.1"/>
    <property type="molecule type" value="Genomic_DNA"/>
</dbReference>
<evidence type="ECO:0000313" key="2">
    <source>
        <dbReference type="Proteomes" id="UP000466931"/>
    </source>
</evidence>
<name>A0A7I7XYV4_9MYCO</name>
<accession>A0A7I7XYV4</accession>
<dbReference type="Proteomes" id="UP000466931">
    <property type="component" value="Chromosome"/>
</dbReference>
<gene>
    <name evidence="1" type="ORF">MCNF_31300</name>
</gene>
<sequence length="250" mass="27052">MTADTRSPPRGWQLFASYAYPPNELGYCGPPDSGILLSDDAGAEIAAHARGFDGAWPYLEEIAAAAGISDPLDADVVRSYWLGTAGLPRVDGTRLVQHLRRALRGQPTGLLDHPDLDRHACADHSFHVFAVYPWVRFLSAGSGPSTPVRILQSCRIRWGTVESVDDDQVVLRSRPLLFTKGALTLGPAVPESVRWARGTMSLTARPRTGDTVSAHWDWVCARLDGAECDALAAATATTLRTVNLLLPDAR</sequence>